<dbReference type="EC" id="3.1.4.11" evidence="1"/>
<reference evidence="1 2" key="1">
    <citation type="submission" date="2024-04" db="EMBL/GenBank/DDBJ databases">
        <title>Novel genus in family Flammeovirgaceae.</title>
        <authorList>
            <person name="Nguyen T.H."/>
            <person name="Vuong T.Q."/>
            <person name="Le H."/>
            <person name="Kim S.-G."/>
        </authorList>
    </citation>
    <scope>NUCLEOTIDE SEQUENCE [LARGE SCALE GENOMIC DNA]</scope>
    <source>
        <strain evidence="1 2">JCM 23209</strain>
    </source>
</reference>
<sequence>MLGREKVITPDDVRGEYSTLEEAILAHNWPALSESLGKFVFMLLPSTAGISEDDRYIEDHPSLKGRAMFVQSEPGAPHAAFLLFDNSILRKEEIKAAVRKGYLVRSRADIETYEAKVNDMTRARAAFESGAQVISTDFFKPGNRYGTDYFVKMPNEKPLRINPVNGQK</sequence>
<proteinExistence type="predicted"/>
<dbReference type="Gene3D" id="3.20.20.190">
    <property type="entry name" value="Phosphatidylinositol (PI) phosphodiesterase"/>
    <property type="match status" value="1"/>
</dbReference>
<dbReference type="Proteomes" id="UP001403385">
    <property type="component" value="Unassembled WGS sequence"/>
</dbReference>
<dbReference type="AlphaFoldDB" id="A0AAW9S1Q3"/>
<keyword evidence="1" id="KW-0378">Hydrolase</keyword>
<dbReference type="InterPro" id="IPR032075">
    <property type="entry name" value="PI-PLC-C1"/>
</dbReference>
<evidence type="ECO:0000313" key="1">
    <source>
        <dbReference type="EMBL" id="MEN7551097.1"/>
    </source>
</evidence>
<gene>
    <name evidence="1" type="ORF">AAG747_24460</name>
</gene>
<comment type="caution">
    <text evidence="1">The sequence shown here is derived from an EMBL/GenBank/DDBJ whole genome shotgun (WGS) entry which is preliminary data.</text>
</comment>
<dbReference type="RefSeq" id="WP_346823879.1">
    <property type="nucleotide sequence ID" value="NZ_JBDKWZ010000019.1"/>
</dbReference>
<organism evidence="1 2">
    <name type="scientific">Rapidithrix thailandica</name>
    <dbReference type="NCBI Taxonomy" id="413964"/>
    <lineage>
        <taxon>Bacteria</taxon>
        <taxon>Pseudomonadati</taxon>
        <taxon>Bacteroidota</taxon>
        <taxon>Cytophagia</taxon>
        <taxon>Cytophagales</taxon>
        <taxon>Flammeovirgaceae</taxon>
        <taxon>Rapidithrix</taxon>
    </lineage>
</organism>
<dbReference type="Pfam" id="PF16670">
    <property type="entry name" value="PI-PLC-C1"/>
    <property type="match status" value="1"/>
</dbReference>
<dbReference type="GO" id="GO:0004435">
    <property type="term" value="F:phosphatidylinositol-4,5-bisphosphate phospholipase C activity"/>
    <property type="evidence" value="ECO:0007669"/>
    <property type="project" value="UniProtKB-EC"/>
</dbReference>
<name>A0AAW9S1Q3_9BACT</name>
<dbReference type="EMBL" id="JBDKWZ010000019">
    <property type="protein sequence ID" value="MEN7551097.1"/>
    <property type="molecule type" value="Genomic_DNA"/>
</dbReference>
<dbReference type="InterPro" id="IPR017946">
    <property type="entry name" value="PLC-like_Pdiesterase_TIM-brl"/>
</dbReference>
<protein>
    <submittedName>
        <fullName evidence="1">Ca2+-dependent phosphoinositide-specific phospholipase C</fullName>
        <ecNumber evidence="1">3.1.4.11</ecNumber>
    </submittedName>
</protein>
<accession>A0AAW9S1Q3</accession>
<evidence type="ECO:0000313" key="2">
    <source>
        <dbReference type="Proteomes" id="UP001403385"/>
    </source>
</evidence>
<dbReference type="GO" id="GO:0006629">
    <property type="term" value="P:lipid metabolic process"/>
    <property type="evidence" value="ECO:0007669"/>
    <property type="project" value="InterPro"/>
</dbReference>
<keyword evidence="2" id="KW-1185">Reference proteome</keyword>